<dbReference type="Pfam" id="PF00384">
    <property type="entry name" value="Molybdopterin"/>
    <property type="match status" value="1"/>
</dbReference>
<dbReference type="InterPro" id="IPR041575">
    <property type="entry name" value="Rubredoxin_C"/>
</dbReference>
<evidence type="ECO:0000313" key="15">
    <source>
        <dbReference type="EMBL" id="NRT21203.1"/>
    </source>
</evidence>
<dbReference type="CDD" id="cd02791">
    <property type="entry name" value="MopB_CT_Nitrate-R-NapA-like"/>
    <property type="match status" value="1"/>
</dbReference>
<dbReference type="PRINTS" id="PR00411">
    <property type="entry name" value="PNDRDTASEI"/>
</dbReference>
<feature type="domain" description="4Fe-4S Mo/W bis-MGD-type" evidence="14">
    <location>
        <begin position="5"/>
        <end position="61"/>
    </location>
</feature>
<dbReference type="PROSITE" id="PS51669">
    <property type="entry name" value="4FE4S_MOW_BIS_MGD"/>
    <property type="match status" value="1"/>
</dbReference>
<organism evidence="15 16">
    <name type="scientific">Hymenobacter caeli</name>
    <dbReference type="NCBI Taxonomy" id="2735894"/>
    <lineage>
        <taxon>Bacteria</taxon>
        <taxon>Pseudomonadati</taxon>
        <taxon>Bacteroidota</taxon>
        <taxon>Cytophagia</taxon>
        <taxon>Cytophagales</taxon>
        <taxon>Hymenobacteraceae</taxon>
        <taxon>Hymenobacter</taxon>
    </lineage>
</organism>
<evidence type="ECO:0000259" key="14">
    <source>
        <dbReference type="PROSITE" id="PS51669"/>
    </source>
</evidence>
<keyword evidence="11" id="KW-0408">Iron</keyword>
<dbReference type="EMBL" id="JABSNP010000027">
    <property type="protein sequence ID" value="NRT21203.1"/>
    <property type="molecule type" value="Genomic_DNA"/>
</dbReference>
<dbReference type="PANTHER" id="PTHR43105">
    <property type="entry name" value="RESPIRATORY NITRATE REDUCTASE"/>
    <property type="match status" value="1"/>
</dbReference>
<evidence type="ECO:0000256" key="1">
    <source>
        <dbReference type="ARBA" id="ARBA00001942"/>
    </source>
</evidence>
<dbReference type="InterPro" id="IPR006657">
    <property type="entry name" value="MoPterin_dinucl-bd_dom"/>
</dbReference>
<dbReference type="InterPro" id="IPR007419">
    <property type="entry name" value="BFD-like_2Fe2S-bd_dom"/>
</dbReference>
<dbReference type="InterPro" id="IPR027467">
    <property type="entry name" value="MopterinOxRdtase_cofactor_BS"/>
</dbReference>
<dbReference type="Gene3D" id="3.30.390.30">
    <property type="match status" value="1"/>
</dbReference>
<dbReference type="InterPro" id="IPR006656">
    <property type="entry name" value="Mopterin_OxRdtase"/>
</dbReference>
<gene>
    <name evidence="15" type="ORF">HNP98_004048</name>
</gene>
<evidence type="ECO:0000313" key="16">
    <source>
        <dbReference type="Proteomes" id="UP000779507"/>
    </source>
</evidence>
<dbReference type="GO" id="GO:0047889">
    <property type="term" value="F:ferredoxin-nitrate reductase activity"/>
    <property type="evidence" value="ECO:0007669"/>
    <property type="project" value="UniProtKB-EC"/>
</dbReference>
<dbReference type="InterPro" id="IPR023753">
    <property type="entry name" value="FAD/NAD-binding_dom"/>
</dbReference>
<dbReference type="PRINTS" id="PR00368">
    <property type="entry name" value="FADPNR"/>
</dbReference>
<evidence type="ECO:0000256" key="8">
    <source>
        <dbReference type="ARBA" id="ARBA00022723"/>
    </source>
</evidence>
<dbReference type="Gene3D" id="3.40.50.740">
    <property type="match status" value="1"/>
</dbReference>
<evidence type="ECO:0000256" key="9">
    <source>
        <dbReference type="ARBA" id="ARBA00022827"/>
    </source>
</evidence>
<name>A0ABX2FVG0_9BACT</name>
<dbReference type="CDD" id="cd02754">
    <property type="entry name" value="MopB_Nitrate-R-NapA-like"/>
    <property type="match status" value="1"/>
</dbReference>
<dbReference type="Gene3D" id="1.10.10.1100">
    <property type="entry name" value="BFD-like [2Fe-2S]-binding domain"/>
    <property type="match status" value="1"/>
</dbReference>
<comment type="cofactor">
    <cofactor evidence="3">
        <name>FAD</name>
        <dbReference type="ChEBI" id="CHEBI:57692"/>
    </cofactor>
</comment>
<comment type="cofactor">
    <cofactor evidence="2">
        <name>[4Fe-4S] cluster</name>
        <dbReference type="ChEBI" id="CHEBI:49883"/>
    </cofactor>
</comment>
<dbReference type="CDD" id="cd19942">
    <property type="entry name" value="Fer2_BFD-like"/>
    <property type="match status" value="1"/>
</dbReference>
<evidence type="ECO:0000256" key="12">
    <source>
        <dbReference type="ARBA" id="ARBA00023014"/>
    </source>
</evidence>
<dbReference type="Pfam" id="PF04879">
    <property type="entry name" value="Molybdop_Fe4S4"/>
    <property type="match status" value="1"/>
</dbReference>
<dbReference type="Gene3D" id="2.20.25.90">
    <property type="entry name" value="ADC-like domains"/>
    <property type="match status" value="1"/>
</dbReference>
<comment type="cofactor">
    <cofactor evidence="1">
        <name>Mo-bis(molybdopterin guanine dinucleotide)</name>
        <dbReference type="ChEBI" id="CHEBI:60539"/>
    </cofactor>
</comment>
<sequence length="1166" mass="125752">MSTKTPALPSICCYCGVGCGVLVEPLPNGDVAVVGNPDYPVNLGALCSKGLNLQYTVNDRSDRLLYPQMRYSKGRPLQRVGWDEALQRTAAVFQTFIAKYGPDSVAFYASGQCLTEEYYVINKLIKGFIGSNNIDTNSRLCMSSAVVGYKMALGEDSVPGCYDDAALADCFLVAGANPAWCHPILWRRVEARKAAHPAAKLIVIDPRATDTCALADLHLQLIPGTDVVLLQALARVLIENGDVDADFLAHHAEGYEAYRALVLARPLAEAAALCGVPEEDIRLAAHYIGSAKAFLSMWTMGLNQSAVGVDKNLCLLNLHLLTGQIGKPGAGPFSLTGQPNAMGGREVGGLSNLLPAHRTLANPAHRAEVQQFWGSGPLAATPGYTATEMFEALEDGRLKAIWILCTNPVTSLPNARQAEAALAKARFVVVQEVSNRSEALAYADVVLPAAGWAEKEGTMTNSERRIGHLARATAPPGEALPDSEIICRFARAMGFPGFDFANAEAIYLEHARLTAGTSIDISGLTYSILKERGSVQWPYRAGQAAPDTARLFTDRQFHTPSKKAVLHAPPAAFRSEAPDDEFPFILTNGRIRDQWHTMTRTGKVSKLNQHSPRAYLEIHPRDAAALGVAEGGLVRVASRRGEVRVAARLSAGIRPGVVFLPIHWGKLLGSDLNRANNLTSDAVDPVSKEPDFKFCAVQVAKYCPPKRRIVLVGAGAGAFGFVKAYREINPDDELIIFSKENFPFYNRVMLPDYISGQQEWAQLVKMQAAEEAAYRLDLRRGVSVEEVHRAEKYVLDSRGERTAYDVLILATGSRAAVPRQVPKLPGIFSMRSRTDADEFRAHLPAGGAHVVVVGGGLLGLEMAASLREGGTRVTVIHRTSRFLDRQLDALGSQLLREEMENQGCELYFNDEVELFYGRERLTGVGLKSGRRLACDALILAVGTTPNLELARDCGLACKRGVVVDAHLQTSDPDVFALGEIAEFGGVLYGITAAAEQQAAVLARYLGGDVASRYPGSTFVNIIKIHGFDLCSIGLPEAPNATDYEEIVFVDKAKRSYKKCVVHQGRLVGAILIGDKHEFREFRELIVNKTELGDKRLQLLRGGSPPVPVLGPLVCSCNGVGADNLRQAVAAGCGSLKALGAATGAGTGCGSCRPEVQRILEQALVVA</sequence>
<dbReference type="Pfam" id="PF07992">
    <property type="entry name" value="Pyr_redox_2"/>
    <property type="match status" value="1"/>
</dbReference>
<dbReference type="Pfam" id="PF01568">
    <property type="entry name" value="Molydop_binding"/>
    <property type="match status" value="1"/>
</dbReference>
<dbReference type="Gene3D" id="3.50.50.60">
    <property type="entry name" value="FAD/NAD(P)-binding domain"/>
    <property type="match status" value="2"/>
</dbReference>
<reference evidence="15 16" key="1">
    <citation type="submission" date="2020-05" db="EMBL/GenBank/DDBJ databases">
        <title>Genomic Encyclopedia of Type Strains, Phase IV (KMG-V): Genome sequencing to study the core and pangenomes of soil and plant-associated prokaryotes.</title>
        <authorList>
            <person name="Whitman W."/>
        </authorList>
    </citation>
    <scope>NUCLEOTIDE SEQUENCE [LARGE SCALE GENOMIC DNA]</scope>
    <source>
        <strain evidence="15 16">9A</strain>
    </source>
</reference>
<dbReference type="PROSITE" id="PS00551">
    <property type="entry name" value="MOLYBDOPTERIN_PROK_1"/>
    <property type="match status" value="1"/>
</dbReference>
<evidence type="ECO:0000256" key="6">
    <source>
        <dbReference type="ARBA" id="ARBA00022505"/>
    </source>
</evidence>
<keyword evidence="10 15" id="KW-0560">Oxidoreductase</keyword>
<dbReference type="InterPro" id="IPR050123">
    <property type="entry name" value="Prok_molybdopt-oxidoreductase"/>
</dbReference>
<comment type="caution">
    <text evidence="15">The sequence shown here is derived from an EMBL/GenBank/DDBJ whole genome shotgun (WGS) entry which is preliminary data.</text>
</comment>
<dbReference type="EC" id="1.7.7.2" evidence="15"/>
<dbReference type="RefSeq" id="WP_173811954.1">
    <property type="nucleotide sequence ID" value="NZ_JABSNP010000027.1"/>
</dbReference>
<comment type="similarity">
    <text evidence="4">Belongs to the prokaryotic molybdopterin-containing oxidoreductase family. NasA/NapA/NarB subfamily.</text>
</comment>
<dbReference type="Gene3D" id="3.40.228.10">
    <property type="entry name" value="Dimethylsulfoxide Reductase, domain 2"/>
    <property type="match status" value="1"/>
</dbReference>
<evidence type="ECO:0000256" key="13">
    <source>
        <dbReference type="ARBA" id="ARBA00023063"/>
    </source>
</evidence>
<evidence type="ECO:0000256" key="2">
    <source>
        <dbReference type="ARBA" id="ARBA00001966"/>
    </source>
</evidence>
<keyword evidence="6" id="KW-0500">Molybdenum</keyword>
<dbReference type="InterPro" id="IPR041854">
    <property type="entry name" value="BFD-like_2Fe2S-bd_dom_sf"/>
</dbReference>
<keyword evidence="5" id="KW-0004">4Fe-4S</keyword>
<keyword evidence="9" id="KW-0274">FAD</keyword>
<protein>
    <submittedName>
        <fullName evidence="15">Ferredoxin-nitrate reductase</fullName>
        <ecNumber evidence="15">1.7.7.2</ecNumber>
    </submittedName>
</protein>
<keyword evidence="13" id="KW-0534">Nitrate assimilation</keyword>
<evidence type="ECO:0000256" key="3">
    <source>
        <dbReference type="ARBA" id="ARBA00001974"/>
    </source>
</evidence>
<dbReference type="SUPFAM" id="SSF50692">
    <property type="entry name" value="ADC-like"/>
    <property type="match status" value="1"/>
</dbReference>
<dbReference type="Gene3D" id="2.40.40.20">
    <property type="match status" value="1"/>
</dbReference>
<keyword evidence="8" id="KW-0479">Metal-binding</keyword>
<evidence type="ECO:0000256" key="11">
    <source>
        <dbReference type="ARBA" id="ARBA00023004"/>
    </source>
</evidence>
<dbReference type="InterPro" id="IPR036188">
    <property type="entry name" value="FAD/NAD-bd_sf"/>
</dbReference>
<dbReference type="SMART" id="SM00926">
    <property type="entry name" value="Molybdop_Fe4S4"/>
    <property type="match status" value="1"/>
</dbReference>
<evidence type="ECO:0000256" key="10">
    <source>
        <dbReference type="ARBA" id="ARBA00023002"/>
    </source>
</evidence>
<proteinExistence type="inferred from homology"/>
<keyword evidence="7" id="KW-0285">Flavoprotein</keyword>
<evidence type="ECO:0000256" key="4">
    <source>
        <dbReference type="ARBA" id="ARBA00008747"/>
    </source>
</evidence>
<dbReference type="Pfam" id="PF18267">
    <property type="entry name" value="Rubredoxin_C"/>
    <property type="match status" value="1"/>
</dbReference>
<dbReference type="Pfam" id="PF04324">
    <property type="entry name" value="Fer2_BFD"/>
    <property type="match status" value="1"/>
</dbReference>
<dbReference type="InterPro" id="IPR006963">
    <property type="entry name" value="Mopterin_OxRdtase_4Fe-4S_dom"/>
</dbReference>
<evidence type="ECO:0000256" key="7">
    <source>
        <dbReference type="ARBA" id="ARBA00022630"/>
    </source>
</evidence>
<dbReference type="PANTHER" id="PTHR43105:SF9">
    <property type="entry name" value="NADPH-FE(3+) OXIDOREDUCTASE SUBUNIT ALPHA"/>
    <property type="match status" value="1"/>
</dbReference>
<evidence type="ECO:0000256" key="5">
    <source>
        <dbReference type="ARBA" id="ARBA00022485"/>
    </source>
</evidence>
<dbReference type="InterPro" id="IPR041957">
    <property type="entry name" value="CT_Nitrate-R-NapA-like"/>
</dbReference>
<dbReference type="SUPFAM" id="SSF53706">
    <property type="entry name" value="Formate dehydrogenase/DMSO reductase, domains 1-3"/>
    <property type="match status" value="1"/>
</dbReference>
<keyword evidence="16" id="KW-1185">Reference proteome</keyword>
<keyword evidence="12" id="KW-0411">Iron-sulfur</keyword>
<dbReference type="InterPro" id="IPR016156">
    <property type="entry name" value="FAD/NAD-linked_Rdtase_dimer_sf"/>
</dbReference>
<dbReference type="Proteomes" id="UP000779507">
    <property type="component" value="Unassembled WGS sequence"/>
</dbReference>
<dbReference type="InterPro" id="IPR009010">
    <property type="entry name" value="Asp_de-COase-like_dom_sf"/>
</dbReference>
<dbReference type="SUPFAM" id="SSF51905">
    <property type="entry name" value="FAD/NAD(P)-binding domain"/>
    <property type="match status" value="1"/>
</dbReference>
<accession>A0ABX2FVG0</accession>